<feature type="compositionally biased region" description="Polar residues" evidence="12">
    <location>
        <begin position="756"/>
        <end position="774"/>
    </location>
</feature>
<dbReference type="GO" id="GO:0005634">
    <property type="term" value="C:nucleus"/>
    <property type="evidence" value="ECO:0007669"/>
    <property type="project" value="UniProtKB-SubCell"/>
</dbReference>
<dbReference type="PANTHER" id="PTHR10615:SF217">
    <property type="entry name" value="HISTONE ACETYLTRANSFERASE"/>
    <property type="match status" value="1"/>
</dbReference>
<dbReference type="EC" id="2.3.1.48" evidence="3"/>
<comment type="caution">
    <text evidence="14">The sequence shown here is derived from an EMBL/GenBank/DDBJ whole genome shotgun (WGS) entry which is preliminary data.</text>
</comment>
<evidence type="ECO:0000313" key="15">
    <source>
        <dbReference type="Proteomes" id="UP001054945"/>
    </source>
</evidence>
<dbReference type="SUPFAM" id="SSF55729">
    <property type="entry name" value="Acyl-CoA N-acyltransferases (Nat)"/>
    <property type="match status" value="1"/>
</dbReference>
<dbReference type="InterPro" id="IPR002717">
    <property type="entry name" value="HAT_MYST-type"/>
</dbReference>
<evidence type="ECO:0000256" key="1">
    <source>
        <dbReference type="ARBA" id="ARBA00004123"/>
    </source>
</evidence>
<keyword evidence="5" id="KW-0479">Metal-binding</keyword>
<dbReference type="GO" id="GO:0003682">
    <property type="term" value="F:chromatin binding"/>
    <property type="evidence" value="ECO:0007669"/>
    <property type="project" value="TreeGrafter"/>
</dbReference>
<feature type="compositionally biased region" description="Basic and acidic residues" evidence="12">
    <location>
        <begin position="488"/>
        <end position="509"/>
    </location>
</feature>
<evidence type="ECO:0000256" key="9">
    <source>
        <dbReference type="ARBA" id="ARBA00022990"/>
    </source>
</evidence>
<dbReference type="Gene3D" id="1.10.10.10">
    <property type="entry name" value="Winged helix-like DNA-binding domain superfamily/Winged helix DNA-binding domain"/>
    <property type="match status" value="1"/>
</dbReference>
<feature type="region of interest" description="Disordered" evidence="12">
    <location>
        <begin position="1383"/>
        <end position="1403"/>
    </location>
</feature>
<keyword evidence="6" id="KW-0863">Zinc-finger</keyword>
<feature type="compositionally biased region" description="Low complexity" evidence="12">
    <location>
        <begin position="1204"/>
        <end position="1216"/>
    </location>
</feature>
<dbReference type="InterPro" id="IPR040706">
    <property type="entry name" value="Zf-MYST"/>
</dbReference>
<feature type="compositionally biased region" description="Basic and acidic residues" evidence="12">
    <location>
        <begin position="737"/>
        <end position="754"/>
    </location>
</feature>
<feature type="domain" description="MYST-type HAT" evidence="13">
    <location>
        <begin position="111"/>
        <end position="390"/>
    </location>
</feature>
<dbReference type="Pfam" id="PF17772">
    <property type="entry name" value="zf-MYST"/>
    <property type="match status" value="1"/>
</dbReference>
<evidence type="ECO:0000259" key="13">
    <source>
        <dbReference type="PROSITE" id="PS51726"/>
    </source>
</evidence>
<evidence type="ECO:0000256" key="10">
    <source>
        <dbReference type="ARBA" id="ARBA00023242"/>
    </source>
</evidence>
<feature type="compositionally biased region" description="Low complexity" evidence="12">
    <location>
        <begin position="1383"/>
        <end position="1393"/>
    </location>
</feature>
<accession>A0AAV4QCB6</accession>
<dbReference type="Pfam" id="PF01853">
    <property type="entry name" value="MOZ_SAS"/>
    <property type="match status" value="1"/>
</dbReference>
<keyword evidence="8" id="KW-0156">Chromatin regulator</keyword>
<gene>
    <name evidence="14" type="primary">KAT6A</name>
    <name evidence="14" type="ORF">CEXT_64141</name>
</gene>
<feature type="compositionally biased region" description="Polar residues" evidence="12">
    <location>
        <begin position="1083"/>
        <end position="1092"/>
    </location>
</feature>
<keyword evidence="9" id="KW-0007">Acetylation</keyword>
<evidence type="ECO:0000256" key="3">
    <source>
        <dbReference type="ARBA" id="ARBA00013184"/>
    </source>
</evidence>
<keyword evidence="7" id="KW-0862">Zinc</keyword>
<feature type="compositionally biased region" description="Low complexity" evidence="12">
    <location>
        <begin position="1225"/>
        <end position="1234"/>
    </location>
</feature>
<dbReference type="FunFam" id="3.40.630.30:FF:000001">
    <property type="entry name" value="Histone acetyltransferase"/>
    <property type="match status" value="1"/>
</dbReference>
<feature type="compositionally biased region" description="Basic residues" evidence="12">
    <location>
        <begin position="528"/>
        <end position="550"/>
    </location>
</feature>
<feature type="compositionally biased region" description="Polar residues" evidence="12">
    <location>
        <begin position="1394"/>
        <end position="1403"/>
    </location>
</feature>
<comment type="subcellular location">
    <subcellularLocation>
        <location evidence="1">Nucleus</location>
    </subcellularLocation>
</comment>
<evidence type="ECO:0000313" key="14">
    <source>
        <dbReference type="EMBL" id="GIY04998.1"/>
    </source>
</evidence>
<evidence type="ECO:0000256" key="2">
    <source>
        <dbReference type="ARBA" id="ARBA00010107"/>
    </source>
</evidence>
<comment type="similarity">
    <text evidence="2">Belongs to the MYST (SAS/MOZ) family.</text>
</comment>
<reference evidence="14 15" key="1">
    <citation type="submission" date="2021-06" db="EMBL/GenBank/DDBJ databases">
        <title>Caerostris extrusa draft genome.</title>
        <authorList>
            <person name="Kono N."/>
            <person name="Arakawa K."/>
        </authorList>
    </citation>
    <scope>NUCLEOTIDE SEQUENCE [LARGE SCALE GENOMIC DNA]</scope>
</reference>
<feature type="compositionally biased region" description="Basic and acidic residues" evidence="12">
    <location>
        <begin position="1139"/>
        <end position="1152"/>
    </location>
</feature>
<dbReference type="FunFam" id="3.30.60.60:FF:000002">
    <property type="entry name" value="Histone acetyltransferase"/>
    <property type="match status" value="1"/>
</dbReference>
<dbReference type="PROSITE" id="PS51726">
    <property type="entry name" value="MYST_HAT"/>
    <property type="match status" value="1"/>
</dbReference>
<dbReference type="InterPro" id="IPR016181">
    <property type="entry name" value="Acyl_CoA_acyltransferase"/>
</dbReference>
<dbReference type="GO" id="GO:0003712">
    <property type="term" value="F:transcription coregulator activity"/>
    <property type="evidence" value="ECO:0007669"/>
    <property type="project" value="TreeGrafter"/>
</dbReference>
<keyword evidence="10" id="KW-0539">Nucleus</keyword>
<feature type="region of interest" description="Disordered" evidence="12">
    <location>
        <begin position="1139"/>
        <end position="1234"/>
    </location>
</feature>
<dbReference type="EMBL" id="BPLR01005784">
    <property type="protein sequence ID" value="GIY04998.1"/>
    <property type="molecule type" value="Genomic_DNA"/>
</dbReference>
<dbReference type="GO" id="GO:0008270">
    <property type="term" value="F:zinc ion binding"/>
    <property type="evidence" value="ECO:0007669"/>
    <property type="project" value="UniProtKB-KW"/>
</dbReference>
<feature type="compositionally biased region" description="Low complexity" evidence="12">
    <location>
        <begin position="407"/>
        <end position="417"/>
    </location>
</feature>
<dbReference type="GO" id="GO:0070776">
    <property type="term" value="C:MOZ/MORF histone acetyltransferase complex"/>
    <property type="evidence" value="ECO:0007669"/>
    <property type="project" value="TreeGrafter"/>
</dbReference>
<feature type="region of interest" description="Disordered" evidence="12">
    <location>
        <begin position="1053"/>
        <end position="1111"/>
    </location>
</feature>
<dbReference type="GO" id="GO:0010484">
    <property type="term" value="F:histone H3 acetyltransferase activity"/>
    <property type="evidence" value="ECO:0007669"/>
    <property type="project" value="TreeGrafter"/>
</dbReference>
<dbReference type="InterPro" id="IPR036388">
    <property type="entry name" value="WH-like_DNA-bd_sf"/>
</dbReference>
<dbReference type="InterPro" id="IPR050603">
    <property type="entry name" value="MYST_HAT"/>
</dbReference>
<feature type="region of interest" description="Disordered" evidence="12">
    <location>
        <begin position="909"/>
        <end position="938"/>
    </location>
</feature>
<feature type="compositionally biased region" description="Basic and acidic residues" evidence="12">
    <location>
        <begin position="427"/>
        <end position="438"/>
    </location>
</feature>
<evidence type="ECO:0000256" key="4">
    <source>
        <dbReference type="ARBA" id="ARBA00022679"/>
    </source>
</evidence>
<dbReference type="PANTHER" id="PTHR10615">
    <property type="entry name" value="HISTONE ACETYLTRANSFERASE"/>
    <property type="match status" value="1"/>
</dbReference>
<dbReference type="Gene3D" id="3.40.630.30">
    <property type="match status" value="1"/>
</dbReference>
<feature type="region of interest" description="Disordered" evidence="12">
    <location>
        <begin position="13"/>
        <end position="45"/>
    </location>
</feature>
<evidence type="ECO:0000256" key="11">
    <source>
        <dbReference type="PIRSR" id="PIRSR602717-51"/>
    </source>
</evidence>
<sequence>MKTFLKHRNRYTRGKNQKRTRELLRRKSSPPPPSSRHLFCSPPPPSPFAMSQRQDLAAIVCVIVSCDQNVVVEQKSSLPPGVTESDVNLFKNVQETALRVSYGHGSIPPEPQGRSPGAIEFGKYGIETWYSSPYPQEYARLPKLFLCEFCLKYMKSKNILSRHMRKCNWTHPPGTEIYRKDGLSVFEVDGNVNKLYCQNVCLLAKLFLDHKTLYYDVEPFLFYVLTKNDESGCHFVGYFSKEKLCQQRYNVSCIMTMPQYQRQGYGRFLIDFSYLLSRKEGLPGTPEKPLSDLGRISYVSYWKSVLLEYIHAWYKESNHQINIKNIAQETGISALDIISTMKELNMIQLNEENKLIISLSKKVLEEHMSKVLANKHRRIELDPECLRWIPLITNHMYSDRNEDDSDNSSNSETPSPTVDRLQKSKAGKPDNNSEKENNFDQTAPKSEKSHKYRKRSEKMQENVSSADEEPVQKHFQKRRRSPSQILETPKKEGFSEKSSPEKSSPEKSPTKIVKKRKKKKNIFENKVFKNKKKKVDKIKKLRGRKKSKEKNTLKRLAKILHSNPELIASASSRKFLKLKKKNKKEPKLSGYGMRLRHQKFTLSEMEIACQQSLMEAYGTAMVKQEETSMDASISKEVINSSIAEGSGMIPSDLPSVSKLESSQDESLVVGEPLPPPDEDLSKKDFEVHNLRSLPRRVKRPAPSSPIKKPPKKRGRPKLSETITRPAEVDNTTEEPEEKIQKNTESISTKDEVEKSLPNNSVDSKIPNENESSNLEILAPSNELDDDNEIASDNHNVSETLESKSCDSFSENMCPEITALKENIEKNVGDEDTLLTVHTDPSNATTESEIDNLSVVETLPSEDVGEVGDSNEQCNTQNDEMDKQDNQTFDADNVSETIKAVLSIENSFNSEQTEVTQVSMESSESTSDNDQNYEAENSSKLCDSIPENCVASSDCNDLVQSPPLTANDFSNCSSDVKLLVSSLCDHVDHEDVKAPTSTEVSPSFDPAGNSDPNITLATEIVDPNETACRTETINVHQNNFEVCIPSNNYNNSTSNYLSHPDESASMNQLPLTPQTPLSDHGHNQHSSQMTGTSGDECHSSSEGELINGESMLSPSVNKSRLCSFKGGKLYSSYEEEMHVEYESRSPRDDHRTESNQCYTRPPSVPTPILLRKNSSTPDMSHLGVYTPDSSTNSGFNSADMDVNHLNLESPSSLNSSEMPQPNSVEPSPQTSTPPQSYVEQMHVSRNYCSSEREMVQHNVPITTGINSLHTGKTTNCTPPVTMHSNSSSQLHHSLHPQVNHMHHHHQQQQQPDKSFNQLPASAALSSMVNNNSVGTLLLGQGSNAASTNNYLNTVNIGMSSTAPGSNSVSGSYMVGVPITSVIQPQSSSVSHQQPANQASHGSMQRLSHISMPITTSTSAASSHAFHLQSPSYSYSSATPNQSTSCSLAKLQQLTNGIVEITPNPMTGYPAMTPSPSYNSPTHQSNLTPPPATVQRPIAPALPNIQPQPSLSSNQVHNYANYNRYHPRVPINIATSPNIVGYQALSNVGYRMQQGASPLGGSATLLNTGYAIANAGFINSPSPAMPMGVVNMHPQGQYQDAIQQVRPQNTMYAYSYHINGGLPHQALMRR</sequence>
<evidence type="ECO:0000256" key="12">
    <source>
        <dbReference type="SAM" id="MobiDB-lite"/>
    </source>
</evidence>
<evidence type="ECO:0000256" key="7">
    <source>
        <dbReference type="ARBA" id="ARBA00022833"/>
    </source>
</evidence>
<evidence type="ECO:0000256" key="8">
    <source>
        <dbReference type="ARBA" id="ARBA00022853"/>
    </source>
</evidence>
<feature type="compositionally biased region" description="Polar residues" evidence="12">
    <location>
        <begin position="1063"/>
        <end position="1076"/>
    </location>
</feature>
<dbReference type="GO" id="GO:0006357">
    <property type="term" value="P:regulation of transcription by RNA polymerase II"/>
    <property type="evidence" value="ECO:0007669"/>
    <property type="project" value="TreeGrafter"/>
</dbReference>
<feature type="region of interest" description="Disordered" evidence="12">
    <location>
        <begin position="399"/>
        <end position="550"/>
    </location>
</feature>
<keyword evidence="4" id="KW-0808">Transferase</keyword>
<name>A0AAV4QCB6_CAEEX</name>
<evidence type="ECO:0000256" key="6">
    <source>
        <dbReference type="ARBA" id="ARBA00022771"/>
    </source>
</evidence>
<keyword evidence="15" id="KW-1185">Reference proteome</keyword>
<protein>
    <recommendedName>
        <fullName evidence="3">histone acetyltransferase</fullName>
        <ecNumber evidence="3">2.3.1.48</ecNumber>
    </recommendedName>
</protein>
<dbReference type="Gene3D" id="3.30.60.60">
    <property type="entry name" value="N-acetyl transferase-like"/>
    <property type="match status" value="1"/>
</dbReference>
<evidence type="ECO:0000256" key="5">
    <source>
        <dbReference type="ARBA" id="ARBA00022723"/>
    </source>
</evidence>
<feature type="compositionally biased region" description="Basic and acidic residues" evidence="12">
    <location>
        <begin position="679"/>
        <end position="689"/>
    </location>
</feature>
<feature type="region of interest" description="Disordered" evidence="12">
    <location>
        <begin position="644"/>
        <end position="791"/>
    </location>
</feature>
<feature type="compositionally biased region" description="Polar residues" evidence="12">
    <location>
        <begin position="1186"/>
        <end position="1195"/>
    </location>
</feature>
<proteinExistence type="inferred from homology"/>
<feature type="active site" description="Proton donor/acceptor" evidence="11">
    <location>
        <position position="287"/>
    </location>
</feature>
<dbReference type="CDD" id="cd04301">
    <property type="entry name" value="NAT_SF"/>
    <property type="match status" value="1"/>
</dbReference>
<organism evidence="14 15">
    <name type="scientific">Caerostris extrusa</name>
    <name type="common">Bark spider</name>
    <name type="synonym">Caerostris bankana</name>
    <dbReference type="NCBI Taxonomy" id="172846"/>
    <lineage>
        <taxon>Eukaryota</taxon>
        <taxon>Metazoa</taxon>
        <taxon>Ecdysozoa</taxon>
        <taxon>Arthropoda</taxon>
        <taxon>Chelicerata</taxon>
        <taxon>Arachnida</taxon>
        <taxon>Araneae</taxon>
        <taxon>Araneomorphae</taxon>
        <taxon>Entelegynae</taxon>
        <taxon>Araneoidea</taxon>
        <taxon>Araneidae</taxon>
        <taxon>Caerostris</taxon>
    </lineage>
</organism>
<dbReference type="Proteomes" id="UP001054945">
    <property type="component" value="Unassembled WGS sequence"/>
</dbReference>